<organism evidence="1">
    <name type="scientific">Salvia splendens</name>
    <name type="common">Scarlet sage</name>
    <dbReference type="NCBI Taxonomy" id="180675"/>
    <lineage>
        <taxon>Eukaryota</taxon>
        <taxon>Viridiplantae</taxon>
        <taxon>Streptophyta</taxon>
        <taxon>Embryophyta</taxon>
        <taxon>Tracheophyta</taxon>
        <taxon>Spermatophyta</taxon>
        <taxon>Magnoliopsida</taxon>
        <taxon>eudicotyledons</taxon>
        <taxon>Gunneridae</taxon>
        <taxon>Pentapetalae</taxon>
        <taxon>asterids</taxon>
        <taxon>lamiids</taxon>
        <taxon>Lamiales</taxon>
        <taxon>Lamiaceae</taxon>
        <taxon>Nepetoideae</taxon>
        <taxon>Mentheae</taxon>
        <taxon>Salviinae</taxon>
        <taxon>Salvia</taxon>
        <taxon>Salvia subgen. Calosphace</taxon>
        <taxon>core Calosphace</taxon>
    </lineage>
</organism>
<dbReference type="EMBL" id="PNBA02000004">
    <property type="protein sequence ID" value="KAG6426476.1"/>
    <property type="molecule type" value="Genomic_DNA"/>
</dbReference>
<accession>A0A8X9A3K8</accession>
<dbReference type="AlphaFoldDB" id="A0A8X9A3K8"/>
<comment type="caution">
    <text evidence="1">The sequence shown here is derived from an EMBL/GenBank/DDBJ whole genome shotgun (WGS) entry which is preliminary data.</text>
</comment>
<evidence type="ECO:0000313" key="1">
    <source>
        <dbReference type="EMBL" id="KAG6426476.1"/>
    </source>
</evidence>
<keyword evidence="2" id="KW-1185">Reference proteome</keyword>
<gene>
    <name evidence="1" type="ORF">SASPL_110699</name>
</gene>
<proteinExistence type="predicted"/>
<dbReference type="Proteomes" id="UP000298416">
    <property type="component" value="Unassembled WGS sequence"/>
</dbReference>
<reference evidence="1" key="1">
    <citation type="submission" date="2018-01" db="EMBL/GenBank/DDBJ databases">
        <authorList>
            <person name="Mao J.F."/>
        </authorList>
    </citation>
    <scope>NUCLEOTIDE SEQUENCE</scope>
    <source>
        <strain evidence="1">Huo1</strain>
        <tissue evidence="1">Leaf</tissue>
    </source>
</reference>
<sequence length="75" mass="8480">MNGSSLCSIWCVERKSIIGYASVFDSEIEFTCTDYCELLHVDCENALCEQTAKLSRGCHHQCVRPIHEIDVATRL</sequence>
<evidence type="ECO:0000313" key="2">
    <source>
        <dbReference type="Proteomes" id="UP000298416"/>
    </source>
</evidence>
<name>A0A8X9A3K8_SALSN</name>
<reference evidence="1" key="2">
    <citation type="submission" date="2020-08" db="EMBL/GenBank/DDBJ databases">
        <title>Plant Genome Project.</title>
        <authorList>
            <person name="Zhang R.-G."/>
        </authorList>
    </citation>
    <scope>NUCLEOTIDE SEQUENCE</scope>
    <source>
        <strain evidence="1">Huo1</strain>
        <tissue evidence="1">Leaf</tissue>
    </source>
</reference>
<protein>
    <submittedName>
        <fullName evidence="1">Uncharacterized protein</fullName>
    </submittedName>
</protein>